<name>A0ABV2WIA5_9NOCA</name>
<dbReference type="Gene3D" id="3.30.450.40">
    <property type="match status" value="1"/>
</dbReference>
<keyword evidence="3" id="KW-0805">Transcription regulation</keyword>
<proteinExistence type="predicted"/>
<keyword evidence="1" id="KW-0808">Transferase</keyword>
<dbReference type="SMART" id="SM00065">
    <property type="entry name" value="GAF"/>
    <property type="match status" value="1"/>
</dbReference>
<feature type="domain" description="ANTAR" evidence="6">
    <location>
        <begin position="180"/>
        <end position="241"/>
    </location>
</feature>
<protein>
    <submittedName>
        <fullName evidence="7">GAF and ANTAR domain-containing protein</fullName>
    </submittedName>
</protein>
<dbReference type="InterPro" id="IPR012074">
    <property type="entry name" value="GAF_ANTAR"/>
</dbReference>
<dbReference type="SMART" id="SM01012">
    <property type="entry name" value="ANTAR"/>
    <property type="match status" value="1"/>
</dbReference>
<evidence type="ECO:0000256" key="3">
    <source>
        <dbReference type="ARBA" id="ARBA00023015"/>
    </source>
</evidence>
<comment type="caution">
    <text evidence="7">The sequence shown here is derived from an EMBL/GenBank/DDBJ whole genome shotgun (WGS) entry which is preliminary data.</text>
</comment>
<dbReference type="InterPro" id="IPR005561">
    <property type="entry name" value="ANTAR"/>
</dbReference>
<dbReference type="InterPro" id="IPR003018">
    <property type="entry name" value="GAF"/>
</dbReference>
<organism evidence="7 8">
    <name type="scientific">Nocardia rhamnosiphila</name>
    <dbReference type="NCBI Taxonomy" id="426716"/>
    <lineage>
        <taxon>Bacteria</taxon>
        <taxon>Bacillati</taxon>
        <taxon>Actinomycetota</taxon>
        <taxon>Actinomycetes</taxon>
        <taxon>Mycobacteriales</taxon>
        <taxon>Nocardiaceae</taxon>
        <taxon>Nocardia</taxon>
    </lineage>
</organism>
<dbReference type="RefSeq" id="WP_356954398.1">
    <property type="nucleotide sequence ID" value="NZ_JBEYBD010000002.1"/>
</dbReference>
<evidence type="ECO:0000256" key="2">
    <source>
        <dbReference type="ARBA" id="ARBA00022777"/>
    </source>
</evidence>
<accession>A0ABV2WIA5</accession>
<reference evidence="7 8" key="1">
    <citation type="submission" date="2024-06" db="EMBL/GenBank/DDBJ databases">
        <title>The Natural Products Discovery Center: Release of the First 8490 Sequenced Strains for Exploring Actinobacteria Biosynthetic Diversity.</title>
        <authorList>
            <person name="Kalkreuter E."/>
            <person name="Kautsar S.A."/>
            <person name="Yang D."/>
            <person name="Bader C.D."/>
            <person name="Teijaro C.N."/>
            <person name="Fluegel L."/>
            <person name="Davis C.M."/>
            <person name="Simpson J.R."/>
            <person name="Lauterbach L."/>
            <person name="Steele A.D."/>
            <person name="Gui C."/>
            <person name="Meng S."/>
            <person name="Li G."/>
            <person name="Viehrig K."/>
            <person name="Ye F."/>
            <person name="Su P."/>
            <person name="Kiefer A.F."/>
            <person name="Nichols A."/>
            <person name="Cepeda A.J."/>
            <person name="Yan W."/>
            <person name="Fan B."/>
            <person name="Jiang Y."/>
            <person name="Adhikari A."/>
            <person name="Zheng C.-J."/>
            <person name="Schuster L."/>
            <person name="Cowan T.M."/>
            <person name="Smanski M.J."/>
            <person name="Chevrette M.G."/>
            <person name="De Carvalho L.P.S."/>
            <person name="Shen B."/>
        </authorList>
    </citation>
    <scope>NUCLEOTIDE SEQUENCE [LARGE SCALE GENOMIC DNA]</scope>
    <source>
        <strain evidence="7 8">NPDC019708</strain>
    </source>
</reference>
<dbReference type="EMBL" id="JBEYBF010000001">
    <property type="protein sequence ID" value="MEU1950613.1"/>
    <property type="molecule type" value="Genomic_DNA"/>
</dbReference>
<evidence type="ECO:0000256" key="5">
    <source>
        <dbReference type="SAM" id="MobiDB-lite"/>
    </source>
</evidence>
<evidence type="ECO:0000259" key="6">
    <source>
        <dbReference type="PROSITE" id="PS50921"/>
    </source>
</evidence>
<dbReference type="Pfam" id="PF03861">
    <property type="entry name" value="ANTAR"/>
    <property type="match status" value="1"/>
</dbReference>
<dbReference type="Proteomes" id="UP001550628">
    <property type="component" value="Unassembled WGS sequence"/>
</dbReference>
<dbReference type="InterPro" id="IPR029016">
    <property type="entry name" value="GAF-like_dom_sf"/>
</dbReference>
<evidence type="ECO:0000256" key="4">
    <source>
        <dbReference type="ARBA" id="ARBA00023163"/>
    </source>
</evidence>
<dbReference type="Pfam" id="PF13185">
    <property type="entry name" value="GAF_2"/>
    <property type="match status" value="1"/>
</dbReference>
<feature type="region of interest" description="Disordered" evidence="5">
    <location>
        <begin position="1"/>
        <end position="22"/>
    </location>
</feature>
<dbReference type="PIRSF" id="PIRSF036625">
    <property type="entry name" value="GAF_ANTAR"/>
    <property type="match status" value="1"/>
</dbReference>
<dbReference type="SUPFAM" id="SSF52172">
    <property type="entry name" value="CheY-like"/>
    <property type="match status" value="1"/>
</dbReference>
<dbReference type="InterPro" id="IPR011006">
    <property type="entry name" value="CheY-like_superfamily"/>
</dbReference>
<keyword evidence="8" id="KW-1185">Reference proteome</keyword>
<keyword evidence="4" id="KW-0804">Transcription</keyword>
<dbReference type="PROSITE" id="PS50921">
    <property type="entry name" value="ANTAR"/>
    <property type="match status" value="1"/>
</dbReference>
<dbReference type="InterPro" id="IPR036388">
    <property type="entry name" value="WH-like_DNA-bd_sf"/>
</dbReference>
<evidence type="ECO:0000313" key="8">
    <source>
        <dbReference type="Proteomes" id="UP001550628"/>
    </source>
</evidence>
<sequence length="250" mass="26706">MATSAQPGPGDGTAAETAERSRIPADLAERLGDLARYLEARADVSATLQGIVDTAVDTVPGAAYAGISVIARRRVMDTPIVSAALVAEVDRAQIEFEQGPCLDALYERHTVALPDTAGEVRWPRFAARAAELGIGSMLSFQLYVLGDDLGALNLYARVPRAFDADSERVGRLFAAHAGVATATAQQVSQLRHAIDTRDLIGQAKGILMERYKLTAEQAFALLVRASQHSNTKLTEIASYLCRSGELPTGR</sequence>
<evidence type="ECO:0000313" key="7">
    <source>
        <dbReference type="EMBL" id="MEU1950613.1"/>
    </source>
</evidence>
<gene>
    <name evidence="7" type="ORF">ABZ510_02010</name>
</gene>
<evidence type="ECO:0000256" key="1">
    <source>
        <dbReference type="ARBA" id="ARBA00022679"/>
    </source>
</evidence>
<dbReference type="SUPFAM" id="SSF55781">
    <property type="entry name" value="GAF domain-like"/>
    <property type="match status" value="1"/>
</dbReference>
<dbReference type="Gene3D" id="1.10.10.10">
    <property type="entry name" value="Winged helix-like DNA-binding domain superfamily/Winged helix DNA-binding domain"/>
    <property type="match status" value="1"/>
</dbReference>
<keyword evidence="2" id="KW-0418">Kinase</keyword>